<keyword evidence="1" id="KW-0812">Transmembrane</keyword>
<feature type="domain" description="Sensor histidine kinase NatK-like C-terminal" evidence="2">
    <location>
        <begin position="330"/>
        <end position="426"/>
    </location>
</feature>
<dbReference type="Proteomes" id="UP001596288">
    <property type="component" value="Unassembled WGS sequence"/>
</dbReference>
<dbReference type="PANTHER" id="PTHR40448:SF1">
    <property type="entry name" value="TWO-COMPONENT SENSOR HISTIDINE KINASE"/>
    <property type="match status" value="1"/>
</dbReference>
<feature type="transmembrane region" description="Helical" evidence="1">
    <location>
        <begin position="69"/>
        <end position="93"/>
    </location>
</feature>
<dbReference type="Gene3D" id="3.30.565.10">
    <property type="entry name" value="Histidine kinase-like ATPase, C-terminal domain"/>
    <property type="match status" value="1"/>
</dbReference>
<evidence type="ECO:0000313" key="3">
    <source>
        <dbReference type="EMBL" id="MFC6175349.1"/>
    </source>
</evidence>
<evidence type="ECO:0000256" key="1">
    <source>
        <dbReference type="SAM" id="Phobius"/>
    </source>
</evidence>
<dbReference type="GO" id="GO:0004673">
    <property type="term" value="F:protein histidine kinase activity"/>
    <property type="evidence" value="ECO:0007669"/>
    <property type="project" value="UniProtKB-EC"/>
</dbReference>
<feature type="transmembrane region" description="Helical" evidence="1">
    <location>
        <begin position="113"/>
        <end position="134"/>
    </location>
</feature>
<protein>
    <submittedName>
        <fullName evidence="3">Sensor histidine kinase</fullName>
        <ecNumber evidence="3">2.7.13.3</ecNumber>
    </submittedName>
</protein>
<keyword evidence="1" id="KW-1133">Transmembrane helix</keyword>
<evidence type="ECO:0000313" key="4">
    <source>
        <dbReference type="Proteomes" id="UP001596288"/>
    </source>
</evidence>
<dbReference type="EMBL" id="JBHSSF010000005">
    <property type="protein sequence ID" value="MFC6175349.1"/>
    <property type="molecule type" value="Genomic_DNA"/>
</dbReference>
<keyword evidence="3" id="KW-0808">Transferase</keyword>
<feature type="transmembrane region" description="Helical" evidence="1">
    <location>
        <begin position="41"/>
        <end position="57"/>
    </location>
</feature>
<dbReference type="InterPro" id="IPR036890">
    <property type="entry name" value="HATPase_C_sf"/>
</dbReference>
<name>A0ABW1RGX4_9LACO</name>
<reference evidence="4" key="1">
    <citation type="journal article" date="2019" name="Int. J. Syst. Evol. Microbiol.">
        <title>The Global Catalogue of Microorganisms (GCM) 10K type strain sequencing project: providing services to taxonomists for standard genome sequencing and annotation.</title>
        <authorList>
            <consortium name="The Broad Institute Genomics Platform"/>
            <consortium name="The Broad Institute Genome Sequencing Center for Infectious Disease"/>
            <person name="Wu L."/>
            <person name="Ma J."/>
        </authorList>
    </citation>
    <scope>NUCLEOTIDE SEQUENCE [LARGE SCALE GENOMIC DNA]</scope>
    <source>
        <strain evidence="4">CCM 8927</strain>
    </source>
</reference>
<dbReference type="SUPFAM" id="SSF55874">
    <property type="entry name" value="ATPase domain of HSP90 chaperone/DNA topoisomerase II/histidine kinase"/>
    <property type="match status" value="1"/>
</dbReference>
<sequence length="433" mass="50075">MLFAILQMHRYFLNSFNIGHLISDVTVSLIFGYIGLFVDDIFILLFVCFILLCNWLWNKGKKLDMQKSISLVMAANFETVLFSLATYTARIIFFVALNEWKLQILEEFQQNFILVSILINAIYIILFLLLANFYRAATVKLWIQVEQYHLGKRVFTMSFSVFVAFMVILLISDLQSVTATLQAIILVVFTVIITLTYRQLIFFVKTIAIQRQAQAKVIYNKQLNDYLTSVRQQYTDLRKFKHDFQNIMLSMKTFVDQSDSKELKQYYQDIVQSQAKLLPTDSGNIAQAQVIDSDMIRGILIQKFFLARNQGINFQLELTKDNYHFTNDILIIVRILGILLDNAFEYVQTIDEKNVTCAITQDDNITEITVDNPVKGSLNFKDFFQTGYTTKENHTGFGLSNTRRLISETDNLYLETKIIHGHLLMTLIIVGGD</sequence>
<dbReference type="PANTHER" id="PTHR40448">
    <property type="entry name" value="TWO-COMPONENT SENSOR HISTIDINE KINASE"/>
    <property type="match status" value="1"/>
</dbReference>
<dbReference type="InterPro" id="IPR032834">
    <property type="entry name" value="NatK-like_C"/>
</dbReference>
<evidence type="ECO:0000259" key="2">
    <source>
        <dbReference type="Pfam" id="PF14501"/>
    </source>
</evidence>
<proteinExistence type="predicted"/>
<organism evidence="3 4">
    <name type="scientific">Companilactobacillus huachuanensis</name>
    <dbReference type="NCBI Taxonomy" id="2559914"/>
    <lineage>
        <taxon>Bacteria</taxon>
        <taxon>Bacillati</taxon>
        <taxon>Bacillota</taxon>
        <taxon>Bacilli</taxon>
        <taxon>Lactobacillales</taxon>
        <taxon>Lactobacillaceae</taxon>
        <taxon>Companilactobacillus</taxon>
    </lineage>
</organism>
<dbReference type="Pfam" id="PF14501">
    <property type="entry name" value="HATPase_c_5"/>
    <property type="match status" value="1"/>
</dbReference>
<keyword evidence="4" id="KW-1185">Reference proteome</keyword>
<comment type="caution">
    <text evidence="3">The sequence shown here is derived from an EMBL/GenBank/DDBJ whole genome shotgun (WGS) entry which is preliminary data.</text>
</comment>
<accession>A0ABW1RGX4</accession>
<feature type="transmembrane region" description="Helical" evidence="1">
    <location>
        <begin position="177"/>
        <end position="197"/>
    </location>
</feature>
<feature type="transmembrane region" description="Helical" evidence="1">
    <location>
        <begin position="154"/>
        <end position="171"/>
    </location>
</feature>
<feature type="transmembrane region" description="Helical" evidence="1">
    <location>
        <begin position="12"/>
        <end position="35"/>
    </location>
</feature>
<dbReference type="EC" id="2.7.13.3" evidence="3"/>
<gene>
    <name evidence="3" type="ORF">ACFQAV_00775</name>
</gene>
<keyword evidence="1" id="KW-0472">Membrane</keyword>
<dbReference type="RefSeq" id="WP_171000460.1">
    <property type="nucleotide sequence ID" value="NZ_BJDF01000004.1"/>
</dbReference>
<keyword evidence="3" id="KW-0418">Kinase</keyword>